<keyword evidence="3" id="KW-1185">Reference proteome</keyword>
<dbReference type="CDD" id="cd18186">
    <property type="entry name" value="BTB_POZ_ZBTB_KLHL-like"/>
    <property type="match status" value="1"/>
</dbReference>
<protein>
    <recommendedName>
        <fullName evidence="4">Clp1-like protein</fullName>
    </recommendedName>
</protein>
<evidence type="ECO:0000313" key="3">
    <source>
        <dbReference type="Proteomes" id="UP000383932"/>
    </source>
</evidence>
<dbReference type="EMBL" id="SSOP01000011">
    <property type="protein sequence ID" value="KAB5595201.1"/>
    <property type="molecule type" value="Genomic_DNA"/>
</dbReference>
<accession>A0A5N5QUF0</accession>
<reference evidence="2 3" key="1">
    <citation type="journal article" date="2019" name="Fungal Biol. Biotechnol.">
        <title>Draft genome sequence of fastidious pathogen Ceratobasidium theobromae, which causes vascular-streak dieback in Theobroma cacao.</title>
        <authorList>
            <person name="Ali S.S."/>
            <person name="Asman A."/>
            <person name="Shao J."/>
            <person name="Firmansyah A.P."/>
            <person name="Susilo A.W."/>
            <person name="Rosmana A."/>
            <person name="McMahon P."/>
            <person name="Junaid M."/>
            <person name="Guest D."/>
            <person name="Kheng T.Y."/>
            <person name="Meinhardt L.W."/>
            <person name="Bailey B.A."/>
        </authorList>
    </citation>
    <scope>NUCLEOTIDE SEQUENCE [LARGE SCALE GENOMIC DNA]</scope>
    <source>
        <strain evidence="2 3">CT2</strain>
    </source>
</reference>
<name>A0A5N5QUF0_9AGAM</name>
<feature type="region of interest" description="Disordered" evidence="1">
    <location>
        <begin position="1"/>
        <end position="32"/>
    </location>
</feature>
<evidence type="ECO:0008006" key="4">
    <source>
        <dbReference type="Google" id="ProtNLM"/>
    </source>
</evidence>
<evidence type="ECO:0000313" key="2">
    <source>
        <dbReference type="EMBL" id="KAB5595201.1"/>
    </source>
</evidence>
<dbReference type="Proteomes" id="UP000383932">
    <property type="component" value="Unassembled WGS sequence"/>
</dbReference>
<dbReference type="AlphaFoldDB" id="A0A5N5QUF0"/>
<proteinExistence type="predicted"/>
<dbReference type="OrthoDB" id="2570975at2759"/>
<comment type="caution">
    <text evidence="2">The sequence shown here is derived from an EMBL/GenBank/DDBJ whole genome shotgun (WGS) entry which is preliminary data.</text>
</comment>
<feature type="compositionally biased region" description="Basic and acidic residues" evidence="1">
    <location>
        <begin position="19"/>
        <end position="32"/>
    </location>
</feature>
<sequence length="300" mass="32187">MSPLAPTNKPHDKVRRRRTAGDMRNGRNESTPTRKIELPWKLARPEIAPVDGDVLAVIDPDLAGVPVEFVVHKLRTVGPELLNSLGNVVPPSSIFPSINTASLPSELELHIRDGSQPLEAIPTHLLCVFNPHAAKASKGHLFPAHSLVLASQCSNFPQVGPATRTIDTEKGTTSLPVVPLPIPHPASFGFLNAYLYTRRVDKVLATLIPLPTQILATISAGMANQPASGAIPQLSAAMARTFTLPALVDRAGVIHGMWSNCKALGVDDDRLWKVLELAWDIVVASISASAGQQQAKVTRQ</sequence>
<organism evidence="2 3">
    <name type="scientific">Ceratobasidium theobromae</name>
    <dbReference type="NCBI Taxonomy" id="1582974"/>
    <lineage>
        <taxon>Eukaryota</taxon>
        <taxon>Fungi</taxon>
        <taxon>Dikarya</taxon>
        <taxon>Basidiomycota</taxon>
        <taxon>Agaricomycotina</taxon>
        <taxon>Agaricomycetes</taxon>
        <taxon>Cantharellales</taxon>
        <taxon>Ceratobasidiaceae</taxon>
        <taxon>Ceratobasidium</taxon>
    </lineage>
</organism>
<evidence type="ECO:0000256" key="1">
    <source>
        <dbReference type="SAM" id="MobiDB-lite"/>
    </source>
</evidence>
<gene>
    <name evidence="2" type="ORF">CTheo_1279</name>
</gene>